<evidence type="ECO:0000313" key="13">
    <source>
        <dbReference type="EMBL" id="EKM59350.1"/>
    </source>
</evidence>
<evidence type="ECO:0000256" key="6">
    <source>
        <dbReference type="ARBA" id="ARBA00022692"/>
    </source>
</evidence>
<protein>
    <recommendedName>
        <fullName evidence="4">Golgi apparatus membrane protein TVP38</fullName>
    </recommendedName>
    <alternativeName>
        <fullName evidence="5">Golgi apparatus membrane protein tvp38</fullName>
    </alternativeName>
</protein>
<evidence type="ECO:0000256" key="9">
    <source>
        <dbReference type="ARBA" id="ARBA00023136"/>
    </source>
</evidence>
<comment type="function">
    <text evidence="1">Golgi membrane protein involved in vesicular trafficking and spindle migration.</text>
</comment>
<keyword evidence="6 11" id="KW-0812">Transmembrane</keyword>
<evidence type="ECO:0000256" key="8">
    <source>
        <dbReference type="ARBA" id="ARBA00023034"/>
    </source>
</evidence>
<dbReference type="Pfam" id="PF09335">
    <property type="entry name" value="VTT_dom"/>
    <property type="match status" value="1"/>
</dbReference>
<feature type="transmembrane region" description="Helical" evidence="11">
    <location>
        <begin position="231"/>
        <end position="252"/>
    </location>
</feature>
<comment type="subcellular location">
    <subcellularLocation>
        <location evidence="2">Golgi apparatus membrane</location>
        <topology evidence="2">Multi-pass membrane protein</topology>
    </subcellularLocation>
</comment>
<dbReference type="InParanoid" id="K5WJ12"/>
<dbReference type="AlphaFoldDB" id="K5WJ12"/>
<keyword evidence="7 11" id="KW-1133">Transmembrane helix</keyword>
<dbReference type="PANTHER" id="PTHR47549">
    <property type="entry name" value="GOLGI APPARATUS MEMBRANE PROTEIN TVP38-RELATED"/>
    <property type="match status" value="1"/>
</dbReference>
<dbReference type="KEGG" id="pco:PHACADRAFT_249783"/>
<dbReference type="PANTHER" id="PTHR47549:SF1">
    <property type="entry name" value="GOLGI APPARATUS MEMBRANE PROTEIN TVP38"/>
    <property type="match status" value="1"/>
</dbReference>
<dbReference type="GO" id="GO:0000022">
    <property type="term" value="P:mitotic spindle elongation"/>
    <property type="evidence" value="ECO:0007669"/>
    <property type="project" value="TreeGrafter"/>
</dbReference>
<comment type="similarity">
    <text evidence="3">Belongs to the TVP38/TMEM64 family.</text>
</comment>
<reference evidence="13 14" key="1">
    <citation type="journal article" date="2012" name="BMC Genomics">
        <title>Comparative genomics of the white-rot fungi, Phanerochaete carnosa and P. chrysosporium, to elucidate the genetic basis of the distinct wood types they colonize.</title>
        <authorList>
            <person name="Suzuki H."/>
            <person name="MacDonald J."/>
            <person name="Syed K."/>
            <person name="Salamov A."/>
            <person name="Hori C."/>
            <person name="Aerts A."/>
            <person name="Henrissat B."/>
            <person name="Wiebenga A."/>
            <person name="vanKuyk P.A."/>
            <person name="Barry K."/>
            <person name="Lindquist E."/>
            <person name="LaButti K."/>
            <person name="Lapidus A."/>
            <person name="Lucas S."/>
            <person name="Coutinho P."/>
            <person name="Gong Y."/>
            <person name="Samejima M."/>
            <person name="Mahadevan R."/>
            <person name="Abou-Zaid M."/>
            <person name="de Vries R.P."/>
            <person name="Igarashi K."/>
            <person name="Yadav J.S."/>
            <person name="Grigoriev I.V."/>
            <person name="Master E.R."/>
        </authorList>
    </citation>
    <scope>NUCLEOTIDE SEQUENCE [LARGE SCALE GENOMIC DNA]</scope>
    <source>
        <strain evidence="13 14">HHB-10118-sp</strain>
    </source>
</reference>
<dbReference type="STRING" id="650164.K5WJ12"/>
<evidence type="ECO:0000256" key="10">
    <source>
        <dbReference type="SAM" id="MobiDB-lite"/>
    </source>
</evidence>
<evidence type="ECO:0000256" key="11">
    <source>
        <dbReference type="SAM" id="Phobius"/>
    </source>
</evidence>
<evidence type="ECO:0000313" key="14">
    <source>
        <dbReference type="Proteomes" id="UP000008370"/>
    </source>
</evidence>
<dbReference type="HOGENOM" id="CLU_041954_2_0_1"/>
<feature type="transmembrane region" description="Helical" evidence="11">
    <location>
        <begin position="75"/>
        <end position="93"/>
    </location>
</feature>
<organism evidence="13 14">
    <name type="scientific">Phanerochaete carnosa (strain HHB-10118-sp)</name>
    <name type="common">White-rot fungus</name>
    <name type="synonym">Peniophora carnosa</name>
    <dbReference type="NCBI Taxonomy" id="650164"/>
    <lineage>
        <taxon>Eukaryota</taxon>
        <taxon>Fungi</taxon>
        <taxon>Dikarya</taxon>
        <taxon>Basidiomycota</taxon>
        <taxon>Agaricomycotina</taxon>
        <taxon>Agaricomycetes</taxon>
        <taxon>Polyporales</taxon>
        <taxon>Phanerochaetaceae</taxon>
        <taxon>Phanerochaete</taxon>
    </lineage>
</organism>
<feature type="region of interest" description="Disordered" evidence="10">
    <location>
        <begin position="281"/>
        <end position="315"/>
    </location>
</feature>
<accession>K5WJ12</accession>
<feature type="transmembrane region" description="Helical" evidence="11">
    <location>
        <begin position="188"/>
        <end position="210"/>
    </location>
</feature>
<evidence type="ECO:0000256" key="5">
    <source>
        <dbReference type="ARBA" id="ARBA00020673"/>
    </source>
</evidence>
<feature type="domain" description="VTT" evidence="12">
    <location>
        <begin position="95"/>
        <end position="211"/>
    </location>
</feature>
<dbReference type="EMBL" id="JH930469">
    <property type="protein sequence ID" value="EKM59350.1"/>
    <property type="molecule type" value="Genomic_DNA"/>
</dbReference>
<proteinExistence type="inferred from homology"/>
<keyword evidence="8" id="KW-0333">Golgi apparatus</keyword>
<dbReference type="GeneID" id="18914747"/>
<evidence type="ECO:0000256" key="7">
    <source>
        <dbReference type="ARBA" id="ARBA00022989"/>
    </source>
</evidence>
<dbReference type="InterPro" id="IPR051076">
    <property type="entry name" value="Golgi_membrane_TVP38/TMEM64"/>
</dbReference>
<evidence type="ECO:0000256" key="4">
    <source>
        <dbReference type="ARBA" id="ARBA00013533"/>
    </source>
</evidence>
<dbReference type="OrthoDB" id="166803at2759"/>
<dbReference type="GO" id="GO:0000139">
    <property type="term" value="C:Golgi membrane"/>
    <property type="evidence" value="ECO:0007669"/>
    <property type="project" value="UniProtKB-SubCell"/>
</dbReference>
<feature type="transmembrane region" description="Helical" evidence="11">
    <location>
        <begin position="35"/>
        <end position="54"/>
    </location>
</feature>
<dbReference type="InterPro" id="IPR032816">
    <property type="entry name" value="VTT_dom"/>
</dbReference>
<feature type="transmembrane region" description="Helical" evidence="11">
    <location>
        <begin position="113"/>
        <end position="134"/>
    </location>
</feature>
<evidence type="ECO:0000256" key="3">
    <source>
        <dbReference type="ARBA" id="ARBA00008640"/>
    </source>
</evidence>
<evidence type="ECO:0000256" key="2">
    <source>
        <dbReference type="ARBA" id="ARBA00004653"/>
    </source>
</evidence>
<dbReference type="RefSeq" id="XP_007391914.1">
    <property type="nucleotide sequence ID" value="XM_007391852.1"/>
</dbReference>
<dbReference type="GO" id="GO:0016192">
    <property type="term" value="P:vesicle-mediated transport"/>
    <property type="evidence" value="ECO:0007669"/>
    <property type="project" value="TreeGrafter"/>
</dbReference>
<gene>
    <name evidence="13" type="ORF">PHACADRAFT_249783</name>
</gene>
<dbReference type="Proteomes" id="UP000008370">
    <property type="component" value="Unassembled WGS sequence"/>
</dbReference>
<name>K5WJ12_PHACS</name>
<keyword evidence="14" id="KW-1185">Reference proteome</keyword>
<sequence>MEPEAGRLTWLWTTFKHYVRASWVRYKKLPIGGKMLVWSLGIFYAALGTFLILGGAERLAQALYNFGQKINHLRFGWMILAAILVIISVPPFIGHTTTLMLCGFCYGMKGGFFLAAGGSIFGAAMAFVVLRLLFNKSLRKWSSQNEKWQALEAVIRARGLPLIMLIRASPFPPWVYANALFASIETVALWQFVVASVVLLPKISLYVFIGTRLAVLSDGTTRKQMDTLTKVLNGVLVGVSFSVAIIAGLIIFRSMKAHIRHLEGIPPEVDELAAEALEEASEGAPLLGNRASPSSPTDEESNTTVRPGRAYSSAA</sequence>
<evidence type="ECO:0000259" key="12">
    <source>
        <dbReference type="Pfam" id="PF09335"/>
    </source>
</evidence>
<evidence type="ECO:0000256" key="1">
    <source>
        <dbReference type="ARBA" id="ARBA00002978"/>
    </source>
</evidence>
<feature type="transmembrane region" description="Helical" evidence="11">
    <location>
        <begin position="155"/>
        <end position="176"/>
    </location>
</feature>
<keyword evidence="9 11" id="KW-0472">Membrane</keyword>